<organism evidence="3 4">
    <name type="scientific">Candidatus Thiodubiliella endoseptemdiera</name>
    <dbReference type="NCBI Taxonomy" id="2738886"/>
    <lineage>
        <taxon>Bacteria</taxon>
        <taxon>Pseudomonadati</taxon>
        <taxon>Pseudomonadota</taxon>
        <taxon>Gammaproteobacteria</taxon>
        <taxon>Candidatus Pseudothioglobaceae</taxon>
        <taxon>Candidatus Thiodubiliella</taxon>
    </lineage>
</organism>
<gene>
    <name evidence="3" type="ORF">H0A76_11000</name>
</gene>
<evidence type="ECO:0000313" key="4">
    <source>
        <dbReference type="Proteomes" id="UP000568751"/>
    </source>
</evidence>
<evidence type="ECO:0000259" key="2">
    <source>
        <dbReference type="Pfam" id="PF03235"/>
    </source>
</evidence>
<dbReference type="PANTHER" id="PTHR39639:SF1">
    <property type="entry name" value="DUF262 DOMAIN-CONTAINING PROTEIN"/>
    <property type="match status" value="1"/>
</dbReference>
<reference evidence="3 4" key="1">
    <citation type="submission" date="2020-05" db="EMBL/GenBank/DDBJ databases">
        <title>Horizontal transmission and recombination maintain forever young bacterial symbiont genomes.</title>
        <authorList>
            <person name="Russell S.L."/>
            <person name="Pepper-Tunick E."/>
            <person name="Svedberg J."/>
            <person name="Byrne A."/>
            <person name="Ruelas Castillo J."/>
            <person name="Vollmers C."/>
            <person name="Beinart R.A."/>
            <person name="Corbett-Detig R."/>
        </authorList>
    </citation>
    <scope>NUCLEOTIDE SEQUENCE [LARGE SCALE GENOMIC DNA]</scope>
    <source>
        <strain evidence="3">455</strain>
    </source>
</reference>
<evidence type="ECO:0000313" key="3">
    <source>
        <dbReference type="EMBL" id="NYT28341.1"/>
    </source>
</evidence>
<sequence>MQELEGLDEIEKTDDDIGDNDEDITSPFSVKDIKVTHATVMLPTIINRLTRGEIGIPDYQRHSDLWTNNQKSRLVESILLKLPLPVFYFDVSNPEKWMVIDGLQRISTIKSFFVKKELKLRGLEFLKNLNGKKYDDLPTSMQRTVEDTMFVTYQIEAQTPKEVRYSIFNRINTGGLSLKPQEIRQALNQKGYGVEFLADTVENDIFKKIVGISNKRMAGQELVLRFMAFKILGDDKFKTMSKFLDLAMEEIDAKNEQELEVLKSNLIEVLGFSEQVLGEKHKFSRSIADKSKNKLVNLSLFDVLTVCFDEIGNKVLFLNNKDFFVKNLKTMLLDESSELFVSITKGTSSKLAKDTRFREIRNLIMKTLENKE</sequence>
<dbReference type="PANTHER" id="PTHR39639">
    <property type="entry name" value="CHROMOSOME 16, WHOLE GENOME SHOTGUN SEQUENCE"/>
    <property type="match status" value="1"/>
</dbReference>
<dbReference type="InterPro" id="IPR004919">
    <property type="entry name" value="GmrSD_N"/>
</dbReference>
<accession>A0A853F5N8</accession>
<name>A0A853F5N8_9GAMM</name>
<comment type="caution">
    <text evidence="3">The sequence shown here is derived from an EMBL/GenBank/DDBJ whole genome shotgun (WGS) entry which is preliminary data.</text>
</comment>
<proteinExistence type="predicted"/>
<feature type="region of interest" description="Disordered" evidence="1">
    <location>
        <begin position="1"/>
        <end position="24"/>
    </location>
</feature>
<feature type="domain" description="GmrSD restriction endonucleases N-terminal" evidence="2">
    <location>
        <begin position="45"/>
        <end position="186"/>
    </location>
</feature>
<dbReference type="AlphaFoldDB" id="A0A853F5N8"/>
<dbReference type="Proteomes" id="UP000568751">
    <property type="component" value="Unassembled WGS sequence"/>
</dbReference>
<evidence type="ECO:0000256" key="1">
    <source>
        <dbReference type="SAM" id="MobiDB-lite"/>
    </source>
</evidence>
<dbReference type="EMBL" id="JACCHT010000002">
    <property type="protein sequence ID" value="NYT28341.1"/>
    <property type="molecule type" value="Genomic_DNA"/>
</dbReference>
<protein>
    <submittedName>
        <fullName evidence="3">DUF262 domain-containing protein</fullName>
    </submittedName>
</protein>
<dbReference type="Pfam" id="PF03235">
    <property type="entry name" value="GmrSD_N"/>
    <property type="match status" value="1"/>
</dbReference>